<dbReference type="Proteomes" id="UP001183176">
    <property type="component" value="Unassembled WGS sequence"/>
</dbReference>
<sequence length="142" mass="14805">MLNKLQKLREERAAGDKGFTLIELLVVVVIIGILIAIAIPLYLNYQKGAKNKSAQSDTRNAIAVVEQCYADNSNTYPASSTADVTGTIPLTCGTGTGTINISPGNKMTYTLTSGTYTVKTVAGSPGSATYIYSSSTGQTAAS</sequence>
<proteinExistence type="predicted"/>
<evidence type="ECO:0000313" key="8">
    <source>
        <dbReference type="Proteomes" id="UP001183176"/>
    </source>
</evidence>
<dbReference type="PROSITE" id="PS00409">
    <property type="entry name" value="PROKAR_NTER_METHYL"/>
    <property type="match status" value="1"/>
</dbReference>
<dbReference type="SUPFAM" id="SSF54523">
    <property type="entry name" value="Pili subunits"/>
    <property type="match status" value="1"/>
</dbReference>
<name>A0ABU2JCW3_9ACTN</name>
<keyword evidence="8" id="KW-1185">Reference proteome</keyword>
<gene>
    <name evidence="7" type="ORF">RM423_14470</name>
</gene>
<dbReference type="PANTHER" id="PTHR30093:SF44">
    <property type="entry name" value="TYPE II SECRETION SYSTEM CORE PROTEIN G"/>
    <property type="match status" value="1"/>
</dbReference>
<dbReference type="PANTHER" id="PTHR30093">
    <property type="entry name" value="GENERAL SECRETION PATHWAY PROTEIN G"/>
    <property type="match status" value="1"/>
</dbReference>
<dbReference type="InterPro" id="IPR045584">
    <property type="entry name" value="Pilin-like"/>
</dbReference>
<evidence type="ECO:0000313" key="7">
    <source>
        <dbReference type="EMBL" id="MDT0262596.1"/>
    </source>
</evidence>
<accession>A0ABU2JCW3</accession>
<comment type="caution">
    <text evidence="7">The sequence shown here is derived from an EMBL/GenBank/DDBJ whole genome shotgun (WGS) entry which is preliminary data.</text>
</comment>
<keyword evidence="5 6" id="KW-0472">Membrane</keyword>
<dbReference type="EMBL" id="JAVREH010000020">
    <property type="protein sequence ID" value="MDT0262596.1"/>
    <property type="molecule type" value="Genomic_DNA"/>
</dbReference>
<keyword evidence="2" id="KW-0488">Methylation</keyword>
<reference evidence="8" key="1">
    <citation type="submission" date="2023-07" db="EMBL/GenBank/DDBJ databases">
        <title>30 novel species of actinomycetes from the DSMZ collection.</title>
        <authorList>
            <person name="Nouioui I."/>
        </authorList>
    </citation>
    <scope>NUCLEOTIDE SEQUENCE [LARGE SCALE GENOMIC DNA]</scope>
    <source>
        <strain evidence="8">DSM 44399</strain>
    </source>
</reference>
<dbReference type="InterPro" id="IPR012902">
    <property type="entry name" value="N_methyl_site"/>
</dbReference>
<dbReference type="NCBIfam" id="TIGR02532">
    <property type="entry name" value="IV_pilin_GFxxxE"/>
    <property type="match status" value="1"/>
</dbReference>
<keyword evidence="4 6" id="KW-1133">Transmembrane helix</keyword>
<comment type="subcellular location">
    <subcellularLocation>
        <location evidence="1">Membrane</location>
        <topology evidence="1">Single-pass membrane protein</topology>
    </subcellularLocation>
</comment>
<dbReference type="RefSeq" id="WP_311423746.1">
    <property type="nucleotide sequence ID" value="NZ_JAVREH010000020.1"/>
</dbReference>
<organism evidence="7 8">
    <name type="scientific">Jatrophihabitans lederbergiae</name>
    <dbReference type="NCBI Taxonomy" id="3075547"/>
    <lineage>
        <taxon>Bacteria</taxon>
        <taxon>Bacillati</taxon>
        <taxon>Actinomycetota</taxon>
        <taxon>Actinomycetes</taxon>
        <taxon>Jatrophihabitantales</taxon>
        <taxon>Jatrophihabitantaceae</taxon>
        <taxon>Jatrophihabitans</taxon>
    </lineage>
</organism>
<dbReference type="Gene3D" id="3.30.700.10">
    <property type="entry name" value="Glycoprotein, Type 4 Pilin"/>
    <property type="match status" value="1"/>
</dbReference>
<feature type="transmembrane region" description="Helical" evidence="6">
    <location>
        <begin position="21"/>
        <end position="43"/>
    </location>
</feature>
<keyword evidence="3 6" id="KW-0812">Transmembrane</keyword>
<dbReference type="Pfam" id="PF07963">
    <property type="entry name" value="N_methyl"/>
    <property type="match status" value="1"/>
</dbReference>
<evidence type="ECO:0000256" key="1">
    <source>
        <dbReference type="ARBA" id="ARBA00004167"/>
    </source>
</evidence>
<evidence type="ECO:0000256" key="3">
    <source>
        <dbReference type="ARBA" id="ARBA00022692"/>
    </source>
</evidence>
<evidence type="ECO:0000256" key="5">
    <source>
        <dbReference type="ARBA" id="ARBA00023136"/>
    </source>
</evidence>
<evidence type="ECO:0000256" key="4">
    <source>
        <dbReference type="ARBA" id="ARBA00022989"/>
    </source>
</evidence>
<evidence type="ECO:0000256" key="2">
    <source>
        <dbReference type="ARBA" id="ARBA00022481"/>
    </source>
</evidence>
<evidence type="ECO:0000256" key="6">
    <source>
        <dbReference type="SAM" id="Phobius"/>
    </source>
</evidence>
<protein>
    <submittedName>
        <fullName evidence="7">Prepilin-type N-terminal cleavage/methylation domain-containing protein</fullName>
    </submittedName>
</protein>